<evidence type="ECO:0000313" key="2">
    <source>
        <dbReference type="EMBL" id="EMI16686.1"/>
    </source>
</evidence>
<accession>M5RC96</accession>
<feature type="compositionally biased region" description="Basic and acidic residues" evidence="1">
    <location>
        <begin position="156"/>
        <end position="169"/>
    </location>
</feature>
<name>M5RC96_9BACT</name>
<dbReference type="PATRIC" id="fig|1265738.3.peg.6363"/>
<reference evidence="2 3" key="1">
    <citation type="journal article" date="2013" name="Mar. Genomics">
        <title>Expression of sulfatases in Rhodopirellula baltica and the diversity of sulfatases in the genus Rhodopirellula.</title>
        <authorList>
            <person name="Wegner C.E."/>
            <person name="Richter-Heitmann T."/>
            <person name="Klindworth A."/>
            <person name="Klockow C."/>
            <person name="Richter M."/>
            <person name="Achstetter T."/>
            <person name="Glockner F.O."/>
            <person name="Harder J."/>
        </authorList>
    </citation>
    <scope>NUCLEOTIDE SEQUENCE [LARGE SCALE GENOMIC DNA]</scope>
    <source>
        <strain evidence="2 3">SM1</strain>
    </source>
</reference>
<dbReference type="AlphaFoldDB" id="M5RC96"/>
<evidence type="ECO:0000313" key="3">
    <source>
        <dbReference type="Proteomes" id="UP000011991"/>
    </source>
</evidence>
<sequence>MDAVLGELLGLPEIDLTLVNRLESVSIASTDHLTLESISGDVVVLDWQTASQTTQALQAIGIDAVRWPHPDDPDAVADPTQRSRRIYAFDLRQFADAKRLRESVLRLHASKQVKTFSLSLGTSSPAVTPQSTSAPQRTTEPQTPSSLPPLSGDVSPGKRTEAAGADDKVGSVTPSVTRPATSDRLDSLVDQLDDFDP</sequence>
<dbReference type="Proteomes" id="UP000011991">
    <property type="component" value="Unassembled WGS sequence"/>
</dbReference>
<protein>
    <submittedName>
        <fullName evidence="2">Uncharacterized protein</fullName>
    </submittedName>
</protein>
<proteinExistence type="predicted"/>
<feature type="compositionally biased region" description="Polar residues" evidence="1">
    <location>
        <begin position="120"/>
        <end position="145"/>
    </location>
</feature>
<organism evidence="2 3">
    <name type="scientific">Rhodopirellula maiorica SM1</name>
    <dbReference type="NCBI Taxonomy" id="1265738"/>
    <lineage>
        <taxon>Bacteria</taxon>
        <taxon>Pseudomonadati</taxon>
        <taxon>Planctomycetota</taxon>
        <taxon>Planctomycetia</taxon>
        <taxon>Pirellulales</taxon>
        <taxon>Pirellulaceae</taxon>
        <taxon>Novipirellula</taxon>
    </lineage>
</organism>
<keyword evidence="3" id="KW-1185">Reference proteome</keyword>
<evidence type="ECO:0000256" key="1">
    <source>
        <dbReference type="SAM" id="MobiDB-lite"/>
    </source>
</evidence>
<feature type="region of interest" description="Disordered" evidence="1">
    <location>
        <begin position="120"/>
        <end position="197"/>
    </location>
</feature>
<gene>
    <name evidence="2" type="ORF">RMSM_06383</name>
</gene>
<comment type="caution">
    <text evidence="2">The sequence shown here is derived from an EMBL/GenBank/DDBJ whole genome shotgun (WGS) entry which is preliminary data.</text>
</comment>
<dbReference type="EMBL" id="ANOG01000926">
    <property type="protein sequence ID" value="EMI16686.1"/>
    <property type="molecule type" value="Genomic_DNA"/>
</dbReference>